<evidence type="ECO:0000313" key="5">
    <source>
        <dbReference type="RefSeq" id="XP_029296639.1"/>
    </source>
</evidence>
<dbReference type="RefSeq" id="XP_029296640.1">
    <property type="nucleotide sequence ID" value="XM_029440780.1"/>
</dbReference>
<dbReference type="RefSeq" id="XP_029296637.1">
    <property type="nucleotide sequence ID" value="XM_029440777.1"/>
</dbReference>
<sequence>MPRSITKSQADKRTHRSSVQVITPPTQDLEVEDIFSGRLTQAQWIEMLSQEDADETVGEIMEELMSKVMEGCLKVYIERQLAPFSVSWAKSYLTQTLESQILFPDEGEGPEEASKTEDSEPLPATSDSWIRGCVPVVNATPRPHPAPQQEADISQVPVQTEPRVNQQCNVVAQTNSSPKRSEKETSPRRPVSYECYKVLSPRPPPKINLKKKQQVTLPPKPVAGKLLPPLPCSAEKKDVEVEGKDGTHSVYNYTTGSSYQHKNNQPIPKLDHSSLPQYRIFPQYEIVDNNDTKPNPKKPGGLSKLEPRRNKRQTERTVTSPKQLTSSKDQPAMFQRSKTDVWLKKLSPSRHRKEGMGYSGPLRLDTMVLAKGVSLLDPRAVEMTPLKCNPPTPFTKLRPIRSDAVVPPFSVDQFTTGQLPQVTPLFQSKSCEKTDCKM</sequence>
<feature type="compositionally biased region" description="Polar residues" evidence="1">
    <location>
        <begin position="316"/>
        <end position="329"/>
    </location>
</feature>
<dbReference type="Pfam" id="PF15479">
    <property type="entry name" value="DUF4639"/>
    <property type="match status" value="1"/>
</dbReference>
<dbReference type="KEGG" id="cgob:115014121"/>
<feature type="region of interest" description="Disordered" evidence="1">
    <location>
        <begin position="171"/>
        <end position="191"/>
    </location>
</feature>
<name>A0A6J2QGR5_COTGO</name>
<feature type="compositionally biased region" description="Basic and acidic residues" evidence="1">
    <location>
        <begin position="305"/>
        <end position="315"/>
    </location>
</feature>
<proteinExistence type="predicted"/>
<evidence type="ECO:0000313" key="6">
    <source>
        <dbReference type="RefSeq" id="XP_029296640.1"/>
    </source>
</evidence>
<dbReference type="InterPro" id="IPR028042">
    <property type="entry name" value="DUF4639"/>
</dbReference>
<gene>
    <name evidence="3 4 5 6" type="primary">c9h2orf81</name>
</gene>
<organism evidence="2 6">
    <name type="scientific">Cottoperca gobio</name>
    <name type="common">Frogmouth</name>
    <name type="synonym">Aphritis gobio</name>
    <dbReference type="NCBI Taxonomy" id="56716"/>
    <lineage>
        <taxon>Eukaryota</taxon>
        <taxon>Metazoa</taxon>
        <taxon>Chordata</taxon>
        <taxon>Craniata</taxon>
        <taxon>Vertebrata</taxon>
        <taxon>Euteleostomi</taxon>
        <taxon>Actinopterygii</taxon>
        <taxon>Neopterygii</taxon>
        <taxon>Teleostei</taxon>
        <taxon>Neoteleostei</taxon>
        <taxon>Acanthomorphata</taxon>
        <taxon>Eupercaria</taxon>
        <taxon>Perciformes</taxon>
        <taxon>Notothenioidei</taxon>
        <taxon>Bovichtidae</taxon>
        <taxon>Cottoperca</taxon>
    </lineage>
</organism>
<dbReference type="RefSeq" id="XP_029296638.1">
    <property type="nucleotide sequence ID" value="XM_029440778.1"/>
</dbReference>
<dbReference type="GeneID" id="115014121"/>
<dbReference type="AlphaFoldDB" id="A0A6J2QGR5"/>
<feature type="region of interest" description="Disordered" evidence="1">
    <location>
        <begin position="252"/>
        <end position="334"/>
    </location>
</feature>
<dbReference type="CTD" id="100536360"/>
<dbReference type="Proteomes" id="UP000504630">
    <property type="component" value="Chromosome 9"/>
</dbReference>
<dbReference type="GeneTree" id="ENSGT00940000167385"/>
<evidence type="ECO:0000313" key="2">
    <source>
        <dbReference type="Proteomes" id="UP000504630"/>
    </source>
</evidence>
<keyword evidence="2" id="KW-1185">Reference proteome</keyword>
<dbReference type="OrthoDB" id="193650at2759"/>
<protein>
    <submittedName>
        <fullName evidence="3 4">Uncharacterized protein C2orf81 homolog</fullName>
    </submittedName>
</protein>
<evidence type="ECO:0000256" key="1">
    <source>
        <dbReference type="SAM" id="MobiDB-lite"/>
    </source>
</evidence>
<dbReference type="RefSeq" id="XP_029296639.1">
    <property type="nucleotide sequence ID" value="XM_029440779.1"/>
</dbReference>
<accession>A0A6J2QGR5</accession>
<dbReference type="PANTHER" id="PTHR34438:SF1">
    <property type="entry name" value="CHROMOSOME 2 OPEN READING FRAME 81"/>
    <property type="match status" value="1"/>
</dbReference>
<feature type="region of interest" description="Disordered" evidence="1">
    <location>
        <begin position="105"/>
        <end position="128"/>
    </location>
</feature>
<evidence type="ECO:0000313" key="4">
    <source>
        <dbReference type="RefSeq" id="XP_029296638.1"/>
    </source>
</evidence>
<feature type="region of interest" description="Disordered" evidence="1">
    <location>
        <begin position="1"/>
        <end position="22"/>
    </location>
</feature>
<reference evidence="3 4" key="1">
    <citation type="submission" date="2025-04" db="UniProtKB">
        <authorList>
            <consortium name="RefSeq"/>
        </authorList>
    </citation>
    <scope>IDENTIFICATION</scope>
</reference>
<dbReference type="PANTHER" id="PTHR34438">
    <property type="entry name" value="SI:DKEY-97L20.6"/>
    <property type="match status" value="1"/>
</dbReference>
<feature type="compositionally biased region" description="Polar residues" evidence="1">
    <location>
        <begin position="252"/>
        <end position="266"/>
    </location>
</feature>
<evidence type="ECO:0000313" key="3">
    <source>
        <dbReference type="RefSeq" id="XP_029296637.1"/>
    </source>
</evidence>